<dbReference type="EMBL" id="AE017341">
    <property type="protein sequence ID" value="AAW41111.2"/>
    <property type="molecule type" value="Genomic_DNA"/>
</dbReference>
<dbReference type="InterPro" id="IPR054722">
    <property type="entry name" value="PolX-like_BBD"/>
</dbReference>
<dbReference type="Proteomes" id="UP000002149">
    <property type="component" value="Chromosome 1"/>
</dbReference>
<sequence length="212" mass="23082">MVRSLSRLPRLSSPSSIVLLQPVGPSLSSTHCSLNVPLEWILDNGAFESMTGDRSWLQDLHRMANGGSLTANEAGTAVFLNHRGAQIQLSHVLLAPGLRFNLLSTTGIMTAGVRVSMADGHSDFLYHGESVLRARLGNNSWVLGVCRPPCPPSSQLISLPAVIDPTSPPAFVRVSVVSAPLDIWHRRLSHLSVELVFIQHLRTNNLREQCTI</sequence>
<dbReference type="InParanoid" id="Q5KNY2"/>
<dbReference type="OrthoDB" id="422839at2759"/>
<accession>Q5KNY2</accession>
<organism evidence="2 3">
    <name type="scientific">Cryptococcus deneoformans (strain JEC21 / ATCC MYA-565)</name>
    <name type="common">Cryptococcus neoformans var. neoformans serotype D</name>
    <dbReference type="NCBI Taxonomy" id="214684"/>
    <lineage>
        <taxon>Eukaryota</taxon>
        <taxon>Fungi</taxon>
        <taxon>Dikarya</taxon>
        <taxon>Basidiomycota</taxon>
        <taxon>Agaricomycotina</taxon>
        <taxon>Tremellomycetes</taxon>
        <taxon>Tremellales</taxon>
        <taxon>Cryptococcaceae</taxon>
        <taxon>Cryptococcus</taxon>
        <taxon>Cryptococcus neoformans species complex</taxon>
    </lineage>
</organism>
<proteinExistence type="predicted"/>
<keyword evidence="3" id="KW-1185">Reference proteome</keyword>
<gene>
    <name evidence="2" type="ordered locus">CNA04900</name>
</gene>
<dbReference type="HOGENOM" id="CLU_816404_0_0_1"/>
<dbReference type="RefSeq" id="XP_024511960.1">
    <property type="nucleotide sequence ID" value="XM_024656288.1"/>
</dbReference>
<protein>
    <recommendedName>
        <fullName evidence="1">Retrovirus-related Pol polyprotein from transposon TNT 1-94-like beta-barrel domain-containing protein</fullName>
    </recommendedName>
</protein>
<evidence type="ECO:0000259" key="1">
    <source>
        <dbReference type="Pfam" id="PF22936"/>
    </source>
</evidence>
<dbReference type="GeneID" id="36392690"/>
<dbReference type="AlphaFoldDB" id="Q5KNY2"/>
<dbReference type="PaxDb" id="214684-Q5KNY2"/>
<evidence type="ECO:0000313" key="2">
    <source>
        <dbReference type="EMBL" id="AAW41111.2"/>
    </source>
</evidence>
<dbReference type="VEuPathDB" id="FungiDB:CNA04900"/>
<evidence type="ECO:0000313" key="3">
    <source>
        <dbReference type="Proteomes" id="UP000002149"/>
    </source>
</evidence>
<dbReference type="Pfam" id="PF22936">
    <property type="entry name" value="Pol_BBD"/>
    <property type="match status" value="1"/>
</dbReference>
<dbReference type="KEGG" id="cne:CNA04900"/>
<name>Q5KNY2_CRYD1</name>
<feature type="domain" description="Retrovirus-related Pol polyprotein from transposon TNT 1-94-like beta-barrel" evidence="1">
    <location>
        <begin position="40"/>
        <end position="112"/>
    </location>
</feature>
<reference evidence="2 3" key="1">
    <citation type="journal article" date="2005" name="Science">
        <title>The genome of the basidiomycetous yeast and human pathogen Cryptococcus neoformans.</title>
        <authorList>
            <person name="Loftus B.J."/>
            <person name="Fung E."/>
            <person name="Roncaglia P."/>
            <person name="Rowley D."/>
            <person name="Amedeo P."/>
            <person name="Bruno D."/>
            <person name="Vamathevan J."/>
            <person name="Miranda M."/>
            <person name="Anderson I.J."/>
            <person name="Fraser J.A."/>
            <person name="Allen J.E."/>
            <person name="Bosdet I.E."/>
            <person name="Brent M.R."/>
            <person name="Chiu R."/>
            <person name="Doering T.L."/>
            <person name="Donlin M.J."/>
            <person name="D'Souza C.A."/>
            <person name="Fox D.S."/>
            <person name="Grinberg V."/>
            <person name="Fu J."/>
            <person name="Fukushima M."/>
            <person name="Haas B.J."/>
            <person name="Huang J.C."/>
            <person name="Janbon G."/>
            <person name="Jones S.J."/>
            <person name="Koo H.L."/>
            <person name="Krzywinski M.I."/>
            <person name="Kwon-Chung J.K."/>
            <person name="Lengeler K.B."/>
            <person name="Maiti R."/>
            <person name="Marra M.A."/>
            <person name="Marra R.E."/>
            <person name="Mathewson C.A."/>
            <person name="Mitchell T.G."/>
            <person name="Pertea M."/>
            <person name="Riggs F.R."/>
            <person name="Salzberg S.L."/>
            <person name="Schein J.E."/>
            <person name="Shvartsbeyn A."/>
            <person name="Shin H."/>
            <person name="Shumway M."/>
            <person name="Specht C.A."/>
            <person name="Suh B.B."/>
            <person name="Tenney A."/>
            <person name="Utterback T.R."/>
            <person name="Wickes B.L."/>
            <person name="Wortman J.R."/>
            <person name="Wye N.H."/>
            <person name="Kronstad J.W."/>
            <person name="Lodge J.K."/>
            <person name="Heitman J."/>
            <person name="Davis R.W."/>
            <person name="Fraser C.M."/>
            <person name="Hyman R.W."/>
        </authorList>
    </citation>
    <scope>NUCLEOTIDE SEQUENCE [LARGE SCALE GENOMIC DNA]</scope>
    <source>
        <strain evidence="3">JEC21 / ATCC MYA-565</strain>
    </source>
</reference>
<dbReference type="STRING" id="214684.Q5KNY2"/>